<dbReference type="InterPro" id="IPR000270">
    <property type="entry name" value="PB1_dom"/>
</dbReference>
<feature type="domain" description="PB1" evidence="2">
    <location>
        <begin position="24"/>
        <end position="110"/>
    </location>
</feature>
<proteinExistence type="predicted"/>
<evidence type="ECO:0000259" key="2">
    <source>
        <dbReference type="SMART" id="SM00666"/>
    </source>
</evidence>
<dbReference type="PANTHER" id="PTHR31066:SF47">
    <property type="entry name" value="PB1 DOMAIN-CONTAINING PROTEIN"/>
    <property type="match status" value="1"/>
</dbReference>
<name>A0A6A3C6A7_HIBSY</name>
<gene>
    <name evidence="3" type="ORF">F3Y22_tig00009942pilonHSYRG00281</name>
</gene>
<dbReference type="PANTHER" id="PTHR31066">
    <property type="entry name" value="OS05G0427100 PROTEIN-RELATED"/>
    <property type="match status" value="1"/>
</dbReference>
<accession>A0A6A3C6A7</accession>
<feature type="compositionally biased region" description="Basic and acidic residues" evidence="1">
    <location>
        <begin position="213"/>
        <end position="226"/>
    </location>
</feature>
<organism evidence="3 4">
    <name type="scientific">Hibiscus syriacus</name>
    <name type="common">Rose of Sharon</name>
    <dbReference type="NCBI Taxonomy" id="106335"/>
    <lineage>
        <taxon>Eukaryota</taxon>
        <taxon>Viridiplantae</taxon>
        <taxon>Streptophyta</taxon>
        <taxon>Embryophyta</taxon>
        <taxon>Tracheophyta</taxon>
        <taxon>Spermatophyta</taxon>
        <taxon>Magnoliopsida</taxon>
        <taxon>eudicotyledons</taxon>
        <taxon>Gunneridae</taxon>
        <taxon>Pentapetalae</taxon>
        <taxon>rosids</taxon>
        <taxon>malvids</taxon>
        <taxon>Malvales</taxon>
        <taxon>Malvaceae</taxon>
        <taxon>Malvoideae</taxon>
        <taxon>Hibiscus</taxon>
    </lineage>
</organism>
<dbReference type="EMBL" id="VEPZ02000454">
    <property type="protein sequence ID" value="KAE8724785.1"/>
    <property type="molecule type" value="Genomic_DNA"/>
</dbReference>
<evidence type="ECO:0000313" key="4">
    <source>
        <dbReference type="Proteomes" id="UP000436088"/>
    </source>
</evidence>
<dbReference type="AlphaFoldDB" id="A0A6A3C6A7"/>
<reference evidence="3" key="1">
    <citation type="submission" date="2019-09" db="EMBL/GenBank/DDBJ databases">
        <title>Draft genome information of white flower Hibiscus syriacus.</title>
        <authorList>
            <person name="Kim Y.-M."/>
        </authorList>
    </citation>
    <scope>NUCLEOTIDE SEQUENCE [LARGE SCALE GENOMIC DNA]</scope>
    <source>
        <strain evidence="3">YM2019G1</strain>
    </source>
</reference>
<dbReference type="InterPro" id="IPR053198">
    <property type="entry name" value="Gynoecium_Dev_Regulator"/>
</dbReference>
<comment type="caution">
    <text evidence="3">The sequence shown here is derived from an EMBL/GenBank/DDBJ whole genome shotgun (WGS) entry which is preliminary data.</text>
</comment>
<feature type="region of interest" description="Disordered" evidence="1">
    <location>
        <begin position="272"/>
        <end position="298"/>
    </location>
</feature>
<dbReference type="Proteomes" id="UP000436088">
    <property type="component" value="Unassembled WGS sequence"/>
</dbReference>
<feature type="compositionally biased region" description="Basic and acidic residues" evidence="1">
    <location>
        <begin position="283"/>
        <end position="298"/>
    </location>
</feature>
<feature type="region of interest" description="Disordered" evidence="1">
    <location>
        <begin position="191"/>
        <end position="226"/>
    </location>
</feature>
<dbReference type="CDD" id="cd06410">
    <property type="entry name" value="PB1_UP2"/>
    <property type="match status" value="1"/>
</dbReference>
<evidence type="ECO:0000256" key="1">
    <source>
        <dbReference type="SAM" id="MobiDB-lite"/>
    </source>
</evidence>
<keyword evidence="4" id="KW-1185">Reference proteome</keyword>
<dbReference type="SUPFAM" id="SSF54277">
    <property type="entry name" value="CAD &amp; PB1 domains"/>
    <property type="match status" value="1"/>
</dbReference>
<evidence type="ECO:0000313" key="3">
    <source>
        <dbReference type="EMBL" id="KAE8724785.1"/>
    </source>
</evidence>
<dbReference type="Gene3D" id="3.10.20.90">
    <property type="entry name" value="Phosphatidylinositol 3-kinase Catalytic Subunit, Chain A, domain 1"/>
    <property type="match status" value="1"/>
</dbReference>
<protein>
    <recommendedName>
        <fullName evidence="2">PB1 domain-containing protein</fullName>
    </recommendedName>
</protein>
<sequence length="298" mass="33324">MNPSSPKNRVKFLCSYGGKILPRSSDGKLKYVGGETRVVAVPGDIKFSELKNKVNGMVEDVVILKFPINPEELDALVTVKSYEDVKHMVDEYRRLESEGTPKLRVYMFPSNPIVVENQMNPVDPYAIEQRYIEAINGIHPASLDAMASSYPMEPSVLSSNQHNKPPMTKVRSSPSLYNLHLQSNNHQVYQPHHHYHQNHHQPQPYGIQSPRTSPDHWAEKPPGPHDFMRNAMGHGHVPVNRVYPVGRHNMGNGYQGCSCCCDDCVAYASGGPCRRGSPSTSGRLDKPDSPGHKNHMPE</sequence>
<dbReference type="Pfam" id="PF00564">
    <property type="entry name" value="PB1"/>
    <property type="match status" value="1"/>
</dbReference>
<dbReference type="SMART" id="SM00666">
    <property type="entry name" value="PB1"/>
    <property type="match status" value="1"/>
</dbReference>